<dbReference type="PANTHER" id="PTHR33841:SF4">
    <property type="entry name" value="RESTRICTION MODIFICATION SYSTEM DNA SPECIFICITY DOMAIN"/>
    <property type="match status" value="1"/>
</dbReference>
<evidence type="ECO:0000256" key="1">
    <source>
        <dbReference type="ARBA" id="ARBA00006594"/>
    </source>
</evidence>
<dbReference type="KEGG" id="mee:DA075_05995"/>
<dbReference type="OrthoDB" id="9806213at2"/>
<dbReference type="SUPFAM" id="SSF53335">
    <property type="entry name" value="S-adenosyl-L-methionine-dependent methyltransferases"/>
    <property type="match status" value="1"/>
</dbReference>
<dbReference type="Gene3D" id="3.40.50.150">
    <property type="entry name" value="Vaccinia Virus protein VP39"/>
    <property type="match status" value="1"/>
</dbReference>
<evidence type="ECO:0000313" key="6">
    <source>
        <dbReference type="Proteomes" id="UP000244755"/>
    </source>
</evidence>
<dbReference type="GO" id="GO:0008170">
    <property type="term" value="F:N-methyltransferase activity"/>
    <property type="evidence" value="ECO:0007669"/>
    <property type="project" value="InterPro"/>
</dbReference>
<dbReference type="AlphaFoldDB" id="A0A2R4WT68"/>
<dbReference type="InterPro" id="IPR050953">
    <property type="entry name" value="N4_N6_ade-DNA_methylase"/>
</dbReference>
<keyword evidence="6" id="KW-1185">Reference proteome</keyword>
<protein>
    <recommendedName>
        <fullName evidence="4">DNA methylase adenine-specific domain-containing protein</fullName>
    </recommendedName>
</protein>
<comment type="similarity">
    <text evidence="1">Belongs to the N(4)/N(6)-methyltransferase family.</text>
</comment>
<evidence type="ECO:0000313" key="5">
    <source>
        <dbReference type="EMBL" id="AWB24714.1"/>
    </source>
</evidence>
<sequence>MDRQKVRTEADVQADIRQFLLTAPLSLSEGDIENIVLESPLGDRRRIDIELGSAVIEVKRDLRSGKTKDEAINQLAGYVETRTNQTGRRYVGILSDGAEWLCFNLSAGKLHQVSDITIRNAEDDLPRLLAWVEGVLATAQNISPTANEIAARLGAGSSSHALDRATLLILYNENKNLPSIKMKRGLWTRLLTSTLGTQFDDTDELFVEHTLLVNSAEIIAHAVIGIDVKQIDPARLLAGETFIDSGIYGVVEQDFFDWVIELNRGQEFARSLARRLARFDWGSVNQDVLKVLYESIIGTETRKRLGEYYTPDWLAEAVVEEAVQQPLQERVLDPACGSGTFLFHAIKKYISTAVRHDVPVPQIIQGITKSIFGMDLHPVAVTFARVTYILAIGRDFLTHPERGTIHIPVYLGDSVQWEEQATDLWSADNLVVQVEDNRELFTAELRFPEILLSNAYVFDQLVQSMADMASNRQPGSKVPSMSPVFRRLGIQQASHQTVEHTFRIMCSLHDQGRDHIWGYYVRNLARPMWLTRLANRVDVLGPVVA</sequence>
<dbReference type="InterPro" id="IPR003356">
    <property type="entry name" value="DNA_methylase_A-5"/>
</dbReference>
<evidence type="ECO:0000259" key="4">
    <source>
        <dbReference type="Pfam" id="PF02384"/>
    </source>
</evidence>
<proteinExistence type="inferred from homology"/>
<dbReference type="PANTHER" id="PTHR33841">
    <property type="entry name" value="DNA METHYLTRANSFERASE YEEA-RELATED"/>
    <property type="match status" value="1"/>
</dbReference>
<dbReference type="InterPro" id="IPR029063">
    <property type="entry name" value="SAM-dependent_MTases_sf"/>
</dbReference>
<dbReference type="GO" id="GO:0003677">
    <property type="term" value="F:DNA binding"/>
    <property type="evidence" value="ECO:0007669"/>
    <property type="project" value="InterPro"/>
</dbReference>
<dbReference type="Proteomes" id="UP000244755">
    <property type="component" value="Chromosome 1"/>
</dbReference>
<reference evidence="5 6" key="1">
    <citation type="submission" date="2018-04" db="EMBL/GenBank/DDBJ databases">
        <title>Methylobacterium sp. PR1016A genome.</title>
        <authorList>
            <person name="Park W."/>
        </authorList>
    </citation>
    <scope>NUCLEOTIDE SEQUENCE [LARGE SCALE GENOMIC DNA]</scope>
    <source>
        <strain evidence="5 6">PR1016A</strain>
    </source>
</reference>
<gene>
    <name evidence="5" type="ORF">DA075_05995</name>
</gene>
<dbReference type="PRINTS" id="PR00507">
    <property type="entry name" value="N12N6MTFRASE"/>
</dbReference>
<evidence type="ECO:0000256" key="2">
    <source>
        <dbReference type="ARBA" id="ARBA00022603"/>
    </source>
</evidence>
<dbReference type="GO" id="GO:0032259">
    <property type="term" value="P:methylation"/>
    <property type="evidence" value="ECO:0007669"/>
    <property type="project" value="UniProtKB-KW"/>
</dbReference>
<dbReference type="EMBL" id="CP028843">
    <property type="protein sequence ID" value="AWB24714.1"/>
    <property type="molecule type" value="Genomic_DNA"/>
</dbReference>
<keyword evidence="3" id="KW-0808">Transferase</keyword>
<name>A0A2R4WT68_9HYPH</name>
<accession>A0A2R4WT68</accession>
<evidence type="ECO:0000256" key="3">
    <source>
        <dbReference type="ARBA" id="ARBA00022679"/>
    </source>
</evidence>
<dbReference type="Pfam" id="PF02384">
    <property type="entry name" value="N6_Mtase"/>
    <property type="match status" value="1"/>
</dbReference>
<keyword evidence="2" id="KW-0489">Methyltransferase</keyword>
<organism evidence="5 6">
    <name type="scientific">Methylobacterium currus</name>
    <dbReference type="NCBI Taxonomy" id="2051553"/>
    <lineage>
        <taxon>Bacteria</taxon>
        <taxon>Pseudomonadati</taxon>
        <taxon>Pseudomonadota</taxon>
        <taxon>Alphaproteobacteria</taxon>
        <taxon>Hyphomicrobiales</taxon>
        <taxon>Methylobacteriaceae</taxon>
        <taxon>Methylobacterium</taxon>
    </lineage>
</organism>
<feature type="domain" description="DNA methylase adenine-specific" evidence="4">
    <location>
        <begin position="286"/>
        <end position="390"/>
    </location>
</feature>